<protein>
    <submittedName>
        <fullName evidence="1">RNA-binding protein</fullName>
    </submittedName>
</protein>
<gene>
    <name evidence="1" type="ORF">ABT272_45130</name>
</gene>
<dbReference type="RefSeq" id="WP_352066450.1">
    <property type="nucleotide sequence ID" value="NZ_JBEPAZ010000162.1"/>
</dbReference>
<sequence>MSKLRILILTLVAGAVIAAATLLTTSSDREAGNHEAQYQNMVAEMQKALAAAKVPVADRSPQLLQGSRILAAHCAALKDLKFEGNSATRKAQAFLSAVTKHLQLQGWDVRKTGRKNSYLFGRDHEIISIVLMPAPPGSHAGYVFVQFYIQLDRPEAKRCMRQ</sequence>
<proteinExistence type="predicted"/>
<name>A0ABV1ULN6_9ACTN</name>
<organism evidence="1 2">
    <name type="scientific">Streptomyces sp. 900105245</name>
    <dbReference type="NCBI Taxonomy" id="3154379"/>
    <lineage>
        <taxon>Bacteria</taxon>
        <taxon>Bacillati</taxon>
        <taxon>Actinomycetota</taxon>
        <taxon>Actinomycetes</taxon>
        <taxon>Kitasatosporales</taxon>
        <taxon>Streptomycetaceae</taxon>
        <taxon>Streptomyces</taxon>
    </lineage>
</organism>
<evidence type="ECO:0000313" key="1">
    <source>
        <dbReference type="EMBL" id="MER6434649.1"/>
    </source>
</evidence>
<dbReference type="CDD" id="cd00590">
    <property type="entry name" value="RRM_SF"/>
    <property type="match status" value="1"/>
</dbReference>
<dbReference type="EMBL" id="JBEPAZ010000162">
    <property type="protein sequence ID" value="MER6434649.1"/>
    <property type="molecule type" value="Genomic_DNA"/>
</dbReference>
<dbReference type="Proteomes" id="UP001470023">
    <property type="component" value="Unassembled WGS sequence"/>
</dbReference>
<reference evidence="1 2" key="1">
    <citation type="submission" date="2024-06" db="EMBL/GenBank/DDBJ databases">
        <title>The Natural Products Discovery Center: Release of the First 8490 Sequenced Strains for Exploring Actinobacteria Biosynthetic Diversity.</title>
        <authorList>
            <person name="Kalkreuter E."/>
            <person name="Kautsar S.A."/>
            <person name="Yang D."/>
            <person name="Bader C.D."/>
            <person name="Teijaro C.N."/>
            <person name="Fluegel L."/>
            <person name="Davis C.M."/>
            <person name="Simpson J.R."/>
            <person name="Lauterbach L."/>
            <person name="Steele A.D."/>
            <person name="Gui C."/>
            <person name="Meng S."/>
            <person name="Li G."/>
            <person name="Viehrig K."/>
            <person name="Ye F."/>
            <person name="Su P."/>
            <person name="Kiefer A.F."/>
            <person name="Nichols A."/>
            <person name="Cepeda A.J."/>
            <person name="Yan W."/>
            <person name="Fan B."/>
            <person name="Jiang Y."/>
            <person name="Adhikari A."/>
            <person name="Zheng C.-J."/>
            <person name="Schuster L."/>
            <person name="Cowan T.M."/>
            <person name="Smanski M.J."/>
            <person name="Chevrette M.G."/>
            <person name="De Carvalho L.P.S."/>
            <person name="Shen B."/>
        </authorList>
    </citation>
    <scope>NUCLEOTIDE SEQUENCE [LARGE SCALE GENOMIC DNA]</scope>
    <source>
        <strain evidence="1 2">NPDC001166</strain>
    </source>
</reference>
<accession>A0ABV1ULN6</accession>
<evidence type="ECO:0000313" key="2">
    <source>
        <dbReference type="Proteomes" id="UP001470023"/>
    </source>
</evidence>
<keyword evidence="2" id="KW-1185">Reference proteome</keyword>
<comment type="caution">
    <text evidence="1">The sequence shown here is derived from an EMBL/GenBank/DDBJ whole genome shotgun (WGS) entry which is preliminary data.</text>
</comment>